<evidence type="ECO:0000313" key="2">
    <source>
        <dbReference type="EMBL" id="CAK9149428.1"/>
    </source>
</evidence>
<evidence type="ECO:0000313" key="3">
    <source>
        <dbReference type="Proteomes" id="UP001642360"/>
    </source>
</evidence>
<protein>
    <submittedName>
        <fullName evidence="2">Uncharacterized protein</fullName>
    </submittedName>
</protein>
<dbReference type="EMBL" id="CAUOFW020001870">
    <property type="protein sequence ID" value="CAK9149428.1"/>
    <property type="molecule type" value="Genomic_DNA"/>
</dbReference>
<reference evidence="2 3" key="1">
    <citation type="submission" date="2024-02" db="EMBL/GenBank/DDBJ databases">
        <authorList>
            <person name="Vignale AGUSTIN F."/>
            <person name="Sosa J E."/>
            <person name="Modenutti C."/>
        </authorList>
    </citation>
    <scope>NUCLEOTIDE SEQUENCE [LARGE SCALE GENOMIC DNA]</scope>
</reference>
<organism evidence="2 3">
    <name type="scientific">Ilex paraguariensis</name>
    <name type="common">yerba mate</name>
    <dbReference type="NCBI Taxonomy" id="185542"/>
    <lineage>
        <taxon>Eukaryota</taxon>
        <taxon>Viridiplantae</taxon>
        <taxon>Streptophyta</taxon>
        <taxon>Embryophyta</taxon>
        <taxon>Tracheophyta</taxon>
        <taxon>Spermatophyta</taxon>
        <taxon>Magnoliopsida</taxon>
        <taxon>eudicotyledons</taxon>
        <taxon>Gunneridae</taxon>
        <taxon>Pentapetalae</taxon>
        <taxon>asterids</taxon>
        <taxon>campanulids</taxon>
        <taxon>Aquifoliales</taxon>
        <taxon>Aquifoliaceae</taxon>
        <taxon>Ilex</taxon>
    </lineage>
</organism>
<sequence>DSRPKYATPVFLSADVRRKAEALDRYTLVTLLKLRFSLTDCDFYVCILIAIMTKPKPVTPESPSQTPQGSEPQPQGARMTTPTTMLMRVLQLEVKYHQLSQWKQTSPEPHQLCN</sequence>
<keyword evidence="3" id="KW-1185">Reference proteome</keyword>
<name>A0ABC8S326_9AQUA</name>
<feature type="non-terminal residue" evidence="2">
    <location>
        <position position="1"/>
    </location>
</feature>
<dbReference type="AlphaFoldDB" id="A0ABC8S326"/>
<gene>
    <name evidence="2" type="ORF">ILEXP_LOCUS17467</name>
</gene>
<accession>A0ABC8S326</accession>
<comment type="caution">
    <text evidence="2">The sequence shown here is derived from an EMBL/GenBank/DDBJ whole genome shotgun (WGS) entry which is preliminary data.</text>
</comment>
<evidence type="ECO:0000256" key="1">
    <source>
        <dbReference type="SAM" id="MobiDB-lite"/>
    </source>
</evidence>
<feature type="region of interest" description="Disordered" evidence="1">
    <location>
        <begin position="56"/>
        <end position="82"/>
    </location>
</feature>
<feature type="compositionally biased region" description="Polar residues" evidence="1">
    <location>
        <begin position="61"/>
        <end position="82"/>
    </location>
</feature>
<proteinExistence type="predicted"/>
<dbReference type="Proteomes" id="UP001642360">
    <property type="component" value="Unassembled WGS sequence"/>
</dbReference>